<dbReference type="KEGG" id="slr:L21SP2_0004"/>
<sequence length="182" mass="20544">MKKADEIIKAFIPMINSREGADYLDLFSSWSSILGEGLEDIAAHTEPVDIKNGALILYVDHPGWMQKLEFRKSRLLRILKKKYPELGIHSVFIQKVSNERFLERREARMMGNSAASASPPASGTRENPAPRQPENTGQSRQDAEQKEEQDTGNEGAAAEKYDPRFADTLRRFAQLSKKAPKK</sequence>
<dbReference type="Pfam" id="PF05258">
    <property type="entry name" value="DciA"/>
    <property type="match status" value="1"/>
</dbReference>
<dbReference type="RefSeq" id="WP_024266383.1">
    <property type="nucleotide sequence ID" value="NC_023035.1"/>
</dbReference>
<evidence type="ECO:0008006" key="4">
    <source>
        <dbReference type="Google" id="ProtNLM"/>
    </source>
</evidence>
<feature type="compositionally biased region" description="Basic and acidic residues" evidence="1">
    <location>
        <begin position="157"/>
        <end position="170"/>
    </location>
</feature>
<proteinExistence type="predicted"/>
<dbReference type="EMBL" id="CP006939">
    <property type="protein sequence ID" value="AHC13450.1"/>
    <property type="molecule type" value="Genomic_DNA"/>
</dbReference>
<dbReference type="AlphaFoldDB" id="V5WCW7"/>
<dbReference type="OrthoDB" id="370673at2"/>
<name>V5WCW7_9SPIO</name>
<evidence type="ECO:0000313" key="3">
    <source>
        <dbReference type="Proteomes" id="UP000018680"/>
    </source>
</evidence>
<dbReference type="HOGENOM" id="CLU_1481011_0_0_12"/>
<keyword evidence="3" id="KW-1185">Reference proteome</keyword>
<reference evidence="2 3" key="1">
    <citation type="journal article" date="2015" name="Stand. Genomic Sci.">
        <title>Complete genome sequence and description of Salinispira pacifica gen. nov., sp. nov., a novel spirochaete isolated form a hypersaline microbial mat.</title>
        <authorList>
            <person name="Ben Hania W."/>
            <person name="Joseph M."/>
            <person name="Schumann P."/>
            <person name="Bunk B."/>
            <person name="Fiebig A."/>
            <person name="Sproer C."/>
            <person name="Klenk H.P."/>
            <person name="Fardeau M.L."/>
            <person name="Spring S."/>
        </authorList>
    </citation>
    <scope>NUCLEOTIDE SEQUENCE [LARGE SCALE GENOMIC DNA]</scope>
    <source>
        <strain evidence="2 3">L21-RPul-D2</strain>
    </source>
</reference>
<protein>
    <recommendedName>
        <fullName evidence="4">DUF721 domain-containing protein</fullName>
    </recommendedName>
</protein>
<evidence type="ECO:0000256" key="1">
    <source>
        <dbReference type="SAM" id="MobiDB-lite"/>
    </source>
</evidence>
<feature type="compositionally biased region" description="Low complexity" evidence="1">
    <location>
        <begin position="113"/>
        <end position="122"/>
    </location>
</feature>
<organism evidence="2 3">
    <name type="scientific">Salinispira pacifica</name>
    <dbReference type="NCBI Taxonomy" id="1307761"/>
    <lineage>
        <taxon>Bacteria</taxon>
        <taxon>Pseudomonadati</taxon>
        <taxon>Spirochaetota</taxon>
        <taxon>Spirochaetia</taxon>
        <taxon>Spirochaetales</taxon>
        <taxon>Spirochaetaceae</taxon>
        <taxon>Salinispira</taxon>
    </lineage>
</organism>
<dbReference type="STRING" id="1307761.L21SP2_0004"/>
<dbReference type="Proteomes" id="UP000018680">
    <property type="component" value="Chromosome"/>
</dbReference>
<feature type="region of interest" description="Disordered" evidence="1">
    <location>
        <begin position="109"/>
        <end position="182"/>
    </location>
</feature>
<evidence type="ECO:0000313" key="2">
    <source>
        <dbReference type="EMBL" id="AHC13450.1"/>
    </source>
</evidence>
<gene>
    <name evidence="2" type="ORF">L21SP2_0004</name>
</gene>
<accession>V5WCW7</accession>
<dbReference type="eggNOG" id="COG5512">
    <property type="taxonomic scope" value="Bacteria"/>
</dbReference>
<dbReference type="InterPro" id="IPR007922">
    <property type="entry name" value="DciA-like"/>
</dbReference>